<accession>A0A2P7S5S2</accession>
<dbReference type="GO" id="GO:0009252">
    <property type="term" value="P:peptidoglycan biosynthetic process"/>
    <property type="evidence" value="ECO:0007669"/>
    <property type="project" value="UniProtKB-UniRule"/>
</dbReference>
<evidence type="ECO:0000313" key="14">
    <source>
        <dbReference type="Proteomes" id="UP000241229"/>
    </source>
</evidence>
<dbReference type="UniPathway" id="UPA00219"/>
<dbReference type="GO" id="GO:0071555">
    <property type="term" value="P:cell wall organization"/>
    <property type="evidence" value="ECO:0007669"/>
    <property type="project" value="UniProtKB-KW"/>
</dbReference>
<keyword evidence="3 11" id="KW-0328">Glycosyltransferase</keyword>
<evidence type="ECO:0000313" key="13">
    <source>
        <dbReference type="EMBL" id="PSJ57806.1"/>
    </source>
</evidence>
<evidence type="ECO:0000256" key="8">
    <source>
        <dbReference type="ARBA" id="ARBA00022989"/>
    </source>
</evidence>
<comment type="caution">
    <text evidence="13">The sequence shown here is derived from an EMBL/GenBank/DDBJ whole genome shotgun (WGS) entry which is preliminary data.</text>
</comment>
<reference evidence="13 14" key="1">
    <citation type="submission" date="2018-03" db="EMBL/GenBank/DDBJ databases">
        <title>The draft genome of Mesorhizobium sp. 6GN-30.</title>
        <authorList>
            <person name="Liu L."/>
            <person name="Li L."/>
            <person name="Wang T."/>
            <person name="Zhang X."/>
            <person name="Liang L."/>
        </authorList>
    </citation>
    <scope>NUCLEOTIDE SEQUENCE [LARGE SCALE GENOMIC DNA]</scope>
    <source>
        <strain evidence="13 14">6GN30</strain>
    </source>
</reference>
<comment type="pathway">
    <text evidence="11">Cell wall biogenesis; peptidoglycan biosynthesis.</text>
</comment>
<feature type="transmembrane region" description="Helical" evidence="11">
    <location>
        <begin position="120"/>
        <end position="139"/>
    </location>
</feature>
<keyword evidence="5 11" id="KW-0812">Transmembrane</keyword>
<proteinExistence type="inferred from homology"/>
<evidence type="ECO:0000256" key="7">
    <source>
        <dbReference type="ARBA" id="ARBA00022984"/>
    </source>
</evidence>
<dbReference type="InterPro" id="IPR001264">
    <property type="entry name" value="Glyco_trans_51"/>
</dbReference>
<dbReference type="SUPFAM" id="SSF53955">
    <property type="entry name" value="Lysozyme-like"/>
    <property type="match status" value="1"/>
</dbReference>
<dbReference type="PANTHER" id="PTHR30400:SF0">
    <property type="entry name" value="BIOSYNTHETIC PEPTIDOGLYCAN TRANSGLYCOSYLASE"/>
    <property type="match status" value="1"/>
</dbReference>
<evidence type="ECO:0000256" key="3">
    <source>
        <dbReference type="ARBA" id="ARBA00022676"/>
    </source>
</evidence>
<dbReference type="EC" id="2.4.99.28" evidence="11"/>
<keyword evidence="1 11" id="KW-1003">Cell membrane</keyword>
<evidence type="ECO:0000256" key="2">
    <source>
        <dbReference type="ARBA" id="ARBA00022519"/>
    </source>
</evidence>
<comment type="catalytic activity">
    <reaction evidence="11">
        <text>[GlcNAc-(1-&gt;4)-Mur2Ac(oyl-L-Ala-gamma-D-Glu-L-Lys-D-Ala-D-Ala)](n)-di-trans,octa-cis-undecaprenyl diphosphate + beta-D-GlcNAc-(1-&gt;4)-Mur2Ac(oyl-L-Ala-gamma-D-Glu-L-Lys-D-Ala-D-Ala)-di-trans,octa-cis-undecaprenyl diphosphate = [GlcNAc-(1-&gt;4)-Mur2Ac(oyl-L-Ala-gamma-D-Glu-L-Lys-D-Ala-D-Ala)](n+1)-di-trans,octa-cis-undecaprenyl diphosphate + di-trans,octa-cis-undecaprenyl diphosphate + H(+)</text>
        <dbReference type="Rhea" id="RHEA:23708"/>
        <dbReference type="Rhea" id="RHEA-COMP:9602"/>
        <dbReference type="Rhea" id="RHEA-COMP:9603"/>
        <dbReference type="ChEBI" id="CHEBI:15378"/>
        <dbReference type="ChEBI" id="CHEBI:58405"/>
        <dbReference type="ChEBI" id="CHEBI:60033"/>
        <dbReference type="ChEBI" id="CHEBI:78435"/>
        <dbReference type="EC" id="2.4.99.28"/>
    </reaction>
</comment>
<evidence type="ECO:0000256" key="11">
    <source>
        <dbReference type="HAMAP-Rule" id="MF_00766"/>
    </source>
</evidence>
<dbReference type="EMBL" id="PXYK01000016">
    <property type="protein sequence ID" value="PSJ57806.1"/>
    <property type="molecule type" value="Genomic_DNA"/>
</dbReference>
<dbReference type="Pfam" id="PF00912">
    <property type="entry name" value="Transgly"/>
    <property type="match status" value="1"/>
</dbReference>
<dbReference type="GO" id="GO:0005886">
    <property type="term" value="C:plasma membrane"/>
    <property type="evidence" value="ECO:0007669"/>
    <property type="project" value="UniProtKB-SubCell"/>
</dbReference>
<dbReference type="InterPro" id="IPR036950">
    <property type="entry name" value="PBP_transglycosylase"/>
</dbReference>
<dbReference type="HAMAP" id="MF_00766">
    <property type="entry name" value="PGT_MtgA"/>
    <property type="match status" value="1"/>
</dbReference>
<feature type="domain" description="Glycosyl transferase family 51" evidence="12">
    <location>
        <begin position="158"/>
        <end position="321"/>
    </location>
</feature>
<dbReference type="PANTHER" id="PTHR30400">
    <property type="entry name" value="MONOFUNCTIONAL BIOSYNTHETIC PEPTIDOGLYCAN TRANSGLYCOSYLASE"/>
    <property type="match status" value="1"/>
</dbReference>
<keyword evidence="6 11" id="KW-0133">Cell shape</keyword>
<organism evidence="13 14">
    <name type="scientific">Kumtagia ephedrae</name>
    <dbReference type="NCBI Taxonomy" id="2116701"/>
    <lineage>
        <taxon>Bacteria</taxon>
        <taxon>Pseudomonadati</taxon>
        <taxon>Pseudomonadota</taxon>
        <taxon>Alphaproteobacteria</taxon>
        <taxon>Hyphomicrobiales</taxon>
        <taxon>Phyllobacteriaceae</taxon>
        <taxon>Kumtagia</taxon>
    </lineage>
</organism>
<dbReference type="GO" id="GO:0016763">
    <property type="term" value="F:pentosyltransferase activity"/>
    <property type="evidence" value="ECO:0007669"/>
    <property type="project" value="InterPro"/>
</dbReference>
<keyword evidence="9 11" id="KW-0472">Membrane</keyword>
<evidence type="ECO:0000259" key="12">
    <source>
        <dbReference type="Pfam" id="PF00912"/>
    </source>
</evidence>
<keyword evidence="7 11" id="KW-0573">Peptidoglycan synthesis</keyword>
<evidence type="ECO:0000256" key="5">
    <source>
        <dbReference type="ARBA" id="ARBA00022692"/>
    </source>
</evidence>
<dbReference type="InterPro" id="IPR023346">
    <property type="entry name" value="Lysozyme-like_dom_sf"/>
</dbReference>
<dbReference type="GO" id="GO:0008955">
    <property type="term" value="F:peptidoglycan glycosyltransferase activity"/>
    <property type="evidence" value="ECO:0007669"/>
    <property type="project" value="UniProtKB-UniRule"/>
</dbReference>
<evidence type="ECO:0000256" key="4">
    <source>
        <dbReference type="ARBA" id="ARBA00022679"/>
    </source>
</evidence>
<dbReference type="Gene3D" id="1.10.3810.10">
    <property type="entry name" value="Biosynthetic peptidoglycan transglycosylase-like"/>
    <property type="match status" value="1"/>
</dbReference>
<comment type="subcellular location">
    <subcellularLocation>
        <location evidence="11">Cell inner membrane</location>
        <topology evidence="11">Single-pass membrane protein</topology>
    </subcellularLocation>
</comment>
<sequence>MAHGGKQGGRPGDLAVRRLVVEQPAEQRLDLAGAAVETLFEGKWGRDRHAAPFRQYTVAVKPGGRLRALRSPQLIFIPEEASEDGVGLDETVQPETEGLELAGKGTSRSRRGIGLWLRRIAKLAVIVALIPVVLTILYLPSFVRPVSTLMLADLVTLQGYDRRWVPLEDVAPVLVNSVIMSEDGQFCRHLGIDFGELRGVVNDALAGEPTRGASTITMQTVKNLYLWNSRSFVRKVVELPLAGYFDLVVPKRRIMEIYLNIAEWGPGIYGIEAAAQHHFGVSAKNLTARQAALLTATLPNPVMRNPAKPSAGLRRVANLIQRRAARAGGYVDCVS</sequence>
<comment type="function">
    <text evidence="11">Peptidoglycan polymerase that catalyzes glycan chain elongation from lipid-linked precursors.</text>
</comment>
<comment type="similarity">
    <text evidence="11">Belongs to the glycosyltransferase 51 family.</text>
</comment>
<keyword evidence="10 11" id="KW-0961">Cell wall biogenesis/degradation</keyword>
<dbReference type="Proteomes" id="UP000241229">
    <property type="component" value="Unassembled WGS sequence"/>
</dbReference>
<protein>
    <recommendedName>
        <fullName evidence="11">Biosynthetic peptidoglycan transglycosylase</fullName>
        <ecNumber evidence="11">2.4.99.28</ecNumber>
    </recommendedName>
    <alternativeName>
        <fullName evidence="11">Glycan polymerase</fullName>
    </alternativeName>
    <alternativeName>
        <fullName evidence="11">Peptidoglycan glycosyltransferase MtgA</fullName>
        <shortName evidence="11">PGT</shortName>
    </alternativeName>
</protein>
<dbReference type="AlphaFoldDB" id="A0A2P7S5S2"/>
<keyword evidence="8 11" id="KW-1133">Transmembrane helix</keyword>
<dbReference type="GO" id="GO:0008360">
    <property type="term" value="P:regulation of cell shape"/>
    <property type="evidence" value="ECO:0007669"/>
    <property type="project" value="UniProtKB-KW"/>
</dbReference>
<keyword evidence="2 11" id="KW-0997">Cell inner membrane</keyword>
<dbReference type="InterPro" id="IPR011812">
    <property type="entry name" value="Pep_trsgly"/>
</dbReference>
<evidence type="ECO:0000256" key="9">
    <source>
        <dbReference type="ARBA" id="ARBA00023136"/>
    </source>
</evidence>
<evidence type="ECO:0000256" key="10">
    <source>
        <dbReference type="ARBA" id="ARBA00023316"/>
    </source>
</evidence>
<keyword evidence="14" id="KW-1185">Reference proteome</keyword>
<dbReference type="OrthoDB" id="9766909at2"/>
<evidence type="ECO:0000256" key="6">
    <source>
        <dbReference type="ARBA" id="ARBA00022960"/>
    </source>
</evidence>
<evidence type="ECO:0000256" key="1">
    <source>
        <dbReference type="ARBA" id="ARBA00022475"/>
    </source>
</evidence>
<name>A0A2P7S5S2_9HYPH</name>
<gene>
    <name evidence="11" type="primary">mtgA</name>
    <name evidence="13" type="ORF">C7I84_17120</name>
</gene>
<keyword evidence="4 11" id="KW-0808">Transferase</keyword>
<dbReference type="GO" id="GO:0009274">
    <property type="term" value="C:peptidoglycan-based cell wall"/>
    <property type="evidence" value="ECO:0007669"/>
    <property type="project" value="InterPro"/>
</dbReference>